<keyword evidence="4 12" id="KW-0863">Zinc-finger</keyword>
<dbReference type="InterPro" id="IPR048366">
    <property type="entry name" value="TNP-like_GBD"/>
</dbReference>
<dbReference type="PANTHER" id="PTHR46600">
    <property type="entry name" value="THAP DOMAIN-CONTAINING"/>
    <property type="match status" value="1"/>
</dbReference>
<evidence type="ECO:0000256" key="7">
    <source>
        <dbReference type="ARBA" id="ARBA00023054"/>
    </source>
</evidence>
<evidence type="ECO:0000256" key="8">
    <source>
        <dbReference type="ARBA" id="ARBA00023125"/>
    </source>
</evidence>
<dbReference type="GO" id="GO:0005654">
    <property type="term" value="C:nucleoplasm"/>
    <property type="evidence" value="ECO:0007669"/>
    <property type="project" value="UniProtKB-SubCell"/>
</dbReference>
<evidence type="ECO:0000313" key="14">
    <source>
        <dbReference type="EMBL" id="KAJ3655332.1"/>
    </source>
</evidence>
<comment type="caution">
    <text evidence="14">The sequence shown here is derived from an EMBL/GenBank/DDBJ whole genome shotgun (WGS) entry which is preliminary data.</text>
</comment>
<keyword evidence="5" id="KW-0862">Zinc</keyword>
<dbReference type="AlphaFoldDB" id="A0AA38IK21"/>
<dbReference type="SMART" id="SM00692">
    <property type="entry name" value="DM3"/>
    <property type="match status" value="1"/>
</dbReference>
<evidence type="ECO:0000256" key="11">
    <source>
        <dbReference type="ARBA" id="ARBA00023306"/>
    </source>
</evidence>
<dbReference type="Gene3D" id="6.20.210.20">
    <property type="entry name" value="THAP domain"/>
    <property type="match status" value="1"/>
</dbReference>
<dbReference type="PROSITE" id="PS50950">
    <property type="entry name" value="ZF_THAP"/>
    <property type="match status" value="1"/>
</dbReference>
<evidence type="ECO:0000313" key="15">
    <source>
        <dbReference type="Proteomes" id="UP001168821"/>
    </source>
</evidence>
<dbReference type="GO" id="GO:0043565">
    <property type="term" value="F:sequence-specific DNA binding"/>
    <property type="evidence" value="ECO:0007669"/>
    <property type="project" value="InterPro"/>
</dbReference>
<sequence>MTTRSGKCFVPMCRTGYKGATGKFSLFRAPHDENLLQIWQRKIPRGDRNLTSRDVVCERHFTSSEIIKEWNSGSISIPYKRPKLKHGAIPTIFPNCPSYLTTATVSKRRIIERHEIPSKRAKMEQLENLEPVDKTVEDPDVIKNPFKDLLDGNIPFQLPPFCNFTTYVNPKTLQLDGFTNFGIEDSTKEKKELVDHALVFMFSALHDSFVQPVAVYGVKGATKGEILAQIILKIIIEITKAGGNVRGIICDGATTNRKMWSILGISGQKNNLVNSFKNPCNDEPIYAFSDTPYLFKCVRNRMYNQPHLVTPFGKILWSYYEALYELDKKNPGNLRVCKKLSYDHINPTNFLKMRVKLATQIFSNSVADGLTIYKERNPSVIDDNVKPTIQFTKFMNSLFDVLNRKCYLDGIYNDSKDFDILQKGLQFLDEWEDLKVKGYITEREGLTSNTLEGLRVSIQSTIDLTTLLLSKGYKYVATAKINQDPLEVVY</sequence>
<evidence type="ECO:0000256" key="2">
    <source>
        <dbReference type="ARBA" id="ARBA00006177"/>
    </source>
</evidence>
<protein>
    <recommendedName>
        <fullName evidence="13">THAP-type domain-containing protein</fullName>
    </recommendedName>
</protein>
<keyword evidence="10" id="KW-0539">Nucleus</keyword>
<reference evidence="14" key="1">
    <citation type="journal article" date="2023" name="G3 (Bethesda)">
        <title>Whole genome assemblies of Zophobas morio and Tenebrio molitor.</title>
        <authorList>
            <person name="Kaur S."/>
            <person name="Stinson S.A."/>
            <person name="diCenzo G.C."/>
        </authorList>
    </citation>
    <scope>NUCLEOTIDE SEQUENCE</scope>
    <source>
        <strain evidence="14">QUZm001</strain>
    </source>
</reference>
<evidence type="ECO:0000256" key="10">
    <source>
        <dbReference type="ARBA" id="ARBA00023242"/>
    </source>
</evidence>
<name>A0AA38IK21_9CUCU</name>
<evidence type="ECO:0000256" key="9">
    <source>
        <dbReference type="ARBA" id="ARBA00023163"/>
    </source>
</evidence>
<dbReference type="InterPro" id="IPR038441">
    <property type="entry name" value="THAP_Znf_sf"/>
</dbReference>
<accession>A0AA38IK21</accession>
<dbReference type="InterPro" id="IPR026516">
    <property type="entry name" value="THAP1/10"/>
</dbReference>
<evidence type="ECO:0000256" key="5">
    <source>
        <dbReference type="ARBA" id="ARBA00022833"/>
    </source>
</evidence>
<keyword evidence="11" id="KW-0131">Cell cycle</keyword>
<gene>
    <name evidence="14" type="ORF">Zmor_014467</name>
</gene>
<keyword evidence="3" id="KW-0479">Metal-binding</keyword>
<evidence type="ECO:0000256" key="1">
    <source>
        <dbReference type="ARBA" id="ARBA00004642"/>
    </source>
</evidence>
<dbReference type="EMBL" id="JALNTZ010000004">
    <property type="protein sequence ID" value="KAJ3655332.1"/>
    <property type="molecule type" value="Genomic_DNA"/>
</dbReference>
<dbReference type="InterPro" id="IPR006612">
    <property type="entry name" value="THAP_Znf"/>
</dbReference>
<dbReference type="SMART" id="SM00980">
    <property type="entry name" value="THAP"/>
    <property type="match status" value="1"/>
</dbReference>
<dbReference type="Proteomes" id="UP001168821">
    <property type="component" value="Unassembled WGS sequence"/>
</dbReference>
<dbReference type="Pfam" id="PF21787">
    <property type="entry name" value="TNP-like_RNaseH_N"/>
    <property type="match status" value="1"/>
</dbReference>
<comment type="similarity">
    <text evidence="2">Belongs to the THAP1 family.</text>
</comment>
<comment type="subcellular location">
    <subcellularLocation>
        <location evidence="1">Nucleus</location>
        <location evidence="1">Nucleoplasm</location>
    </subcellularLocation>
</comment>
<keyword evidence="9" id="KW-0804">Transcription</keyword>
<dbReference type="Pfam" id="PF05485">
    <property type="entry name" value="THAP"/>
    <property type="match status" value="1"/>
</dbReference>
<dbReference type="GO" id="GO:0008270">
    <property type="term" value="F:zinc ion binding"/>
    <property type="evidence" value="ECO:0007669"/>
    <property type="project" value="UniProtKB-KW"/>
</dbReference>
<evidence type="ECO:0000256" key="12">
    <source>
        <dbReference type="PROSITE-ProRule" id="PRU00309"/>
    </source>
</evidence>
<dbReference type="InterPro" id="IPR048365">
    <property type="entry name" value="TNP-like_RNaseH_N"/>
</dbReference>
<dbReference type="Pfam" id="PF21788">
    <property type="entry name" value="TNP-like_GBD"/>
    <property type="match status" value="1"/>
</dbReference>
<dbReference type="PANTHER" id="PTHR46600:SF1">
    <property type="entry name" value="THAP DOMAIN-CONTAINING PROTEIN 1"/>
    <property type="match status" value="1"/>
</dbReference>
<proteinExistence type="inferred from homology"/>
<keyword evidence="15" id="KW-1185">Reference proteome</keyword>
<dbReference type="SUPFAM" id="SSF57716">
    <property type="entry name" value="Glucocorticoid receptor-like (DNA-binding domain)"/>
    <property type="match status" value="1"/>
</dbReference>
<keyword evidence="8 12" id="KW-0238">DNA-binding</keyword>
<evidence type="ECO:0000259" key="13">
    <source>
        <dbReference type="PROSITE" id="PS50950"/>
    </source>
</evidence>
<keyword evidence="6" id="KW-0805">Transcription regulation</keyword>
<evidence type="ECO:0000256" key="6">
    <source>
        <dbReference type="ARBA" id="ARBA00023015"/>
    </source>
</evidence>
<feature type="domain" description="THAP-type" evidence="13">
    <location>
        <begin position="1"/>
        <end position="93"/>
    </location>
</feature>
<evidence type="ECO:0000256" key="3">
    <source>
        <dbReference type="ARBA" id="ARBA00022723"/>
    </source>
</evidence>
<keyword evidence="7" id="KW-0175">Coiled coil</keyword>
<evidence type="ECO:0000256" key="4">
    <source>
        <dbReference type="ARBA" id="ARBA00022771"/>
    </source>
</evidence>
<organism evidence="14 15">
    <name type="scientific">Zophobas morio</name>
    <dbReference type="NCBI Taxonomy" id="2755281"/>
    <lineage>
        <taxon>Eukaryota</taxon>
        <taxon>Metazoa</taxon>
        <taxon>Ecdysozoa</taxon>
        <taxon>Arthropoda</taxon>
        <taxon>Hexapoda</taxon>
        <taxon>Insecta</taxon>
        <taxon>Pterygota</taxon>
        <taxon>Neoptera</taxon>
        <taxon>Endopterygota</taxon>
        <taxon>Coleoptera</taxon>
        <taxon>Polyphaga</taxon>
        <taxon>Cucujiformia</taxon>
        <taxon>Tenebrionidae</taxon>
        <taxon>Zophobas</taxon>
    </lineage>
</organism>